<accession>A0A840HQQ4</accession>
<keyword evidence="2" id="KW-0805">Transcription regulation</keyword>
<reference evidence="6 7" key="1">
    <citation type="submission" date="2020-08" db="EMBL/GenBank/DDBJ databases">
        <title>Genomic Encyclopedia of Type Strains, Phase IV (KMG-IV): sequencing the most valuable type-strain genomes for metagenomic binning, comparative biology and taxonomic classification.</title>
        <authorList>
            <person name="Goeker M."/>
        </authorList>
    </citation>
    <scope>NUCLEOTIDE SEQUENCE [LARGE SCALE GENOMIC DNA]</scope>
    <source>
        <strain evidence="6 7">DSM 7465</strain>
    </source>
</reference>
<dbReference type="GO" id="GO:0000976">
    <property type="term" value="F:transcription cis-regulatory region binding"/>
    <property type="evidence" value="ECO:0007669"/>
    <property type="project" value="TreeGrafter"/>
</dbReference>
<dbReference type="Pfam" id="PF03466">
    <property type="entry name" value="LysR_substrate"/>
    <property type="match status" value="1"/>
</dbReference>
<evidence type="ECO:0000256" key="2">
    <source>
        <dbReference type="ARBA" id="ARBA00023015"/>
    </source>
</evidence>
<dbReference type="PROSITE" id="PS50931">
    <property type="entry name" value="HTH_LYSR"/>
    <property type="match status" value="2"/>
</dbReference>
<dbReference type="Gene3D" id="3.40.190.10">
    <property type="entry name" value="Periplasmic binding protein-like II"/>
    <property type="match status" value="2"/>
</dbReference>
<dbReference type="AlphaFoldDB" id="A0A840HQQ4"/>
<keyword evidence="7" id="KW-1185">Reference proteome</keyword>
<dbReference type="RefSeq" id="WP_246414376.1">
    <property type="nucleotide sequence ID" value="NZ_JACHOV010000002.1"/>
</dbReference>
<comment type="caution">
    <text evidence="6">The sequence shown here is derived from an EMBL/GenBank/DDBJ whole genome shotgun (WGS) entry which is preliminary data.</text>
</comment>
<keyword evidence="4" id="KW-0804">Transcription</keyword>
<gene>
    <name evidence="6" type="ORF">HNQ99_000553</name>
</gene>
<comment type="similarity">
    <text evidence="1">Belongs to the LysR transcriptional regulatory family.</text>
</comment>
<evidence type="ECO:0000256" key="1">
    <source>
        <dbReference type="ARBA" id="ARBA00009437"/>
    </source>
</evidence>
<dbReference type="PANTHER" id="PTHR30126">
    <property type="entry name" value="HTH-TYPE TRANSCRIPTIONAL REGULATOR"/>
    <property type="match status" value="1"/>
</dbReference>
<dbReference type="InterPro" id="IPR005119">
    <property type="entry name" value="LysR_subst-bd"/>
</dbReference>
<evidence type="ECO:0000313" key="6">
    <source>
        <dbReference type="EMBL" id="MBB4640265.1"/>
    </source>
</evidence>
<evidence type="ECO:0000259" key="5">
    <source>
        <dbReference type="PROSITE" id="PS50931"/>
    </source>
</evidence>
<dbReference type="InterPro" id="IPR036390">
    <property type="entry name" value="WH_DNA-bd_sf"/>
</dbReference>
<feature type="domain" description="HTH lysR-type" evidence="5">
    <location>
        <begin position="133"/>
        <end position="190"/>
    </location>
</feature>
<sequence length="437" mass="46768">MKQLGAQWARELVKAISNIGTAISFCYNRLMQLWSLNIRHLRALAAICRLGSVSAAAQAINLSQPALTQGMARLEQQLGRPLFERRTDGMTPTQSGAILCARVDKAMVNLAAGFRAARGGAAMGGFVEADRLVTMAQLRALIALADAGSYISASAATGLSQPSLHRAVRELETASGLTLFVRRGRGVAITNAGRTIVRAFRLARTELQSGLFEIAALGGAAVGRIAVGAMPLARAKLIPKVIARFHAVHPDVRIDIVDGPHAELIEQLRDGDLDFLIGALRYPEPGKDVEQRRLYDDHLVIAARAGHPLAGRDVPTVEALAGFPWVIARSGTPMRRLWEKMFVSANVDPPKAPVSCSSVLAIRSLLQEGDYLTLLSPDQIARDAESGLIATIGAPLPGTSRPIGVTIRAGWQPTGLQAEFLQEVEKTIRDDNQAGPS</sequence>
<organism evidence="6 7">
    <name type="scientific">Rhizorhapis suberifaciens</name>
    <name type="common">corky root of lettuce</name>
    <dbReference type="NCBI Taxonomy" id="13656"/>
    <lineage>
        <taxon>Bacteria</taxon>
        <taxon>Pseudomonadati</taxon>
        <taxon>Pseudomonadota</taxon>
        <taxon>Alphaproteobacteria</taxon>
        <taxon>Sphingomonadales</taxon>
        <taxon>Sphingomonadaceae</taxon>
        <taxon>Rhizorhapis</taxon>
    </lineage>
</organism>
<dbReference type="GO" id="GO:0003700">
    <property type="term" value="F:DNA-binding transcription factor activity"/>
    <property type="evidence" value="ECO:0007669"/>
    <property type="project" value="InterPro"/>
</dbReference>
<dbReference type="InterPro" id="IPR000847">
    <property type="entry name" value="LysR_HTH_N"/>
</dbReference>
<dbReference type="SUPFAM" id="SSF46785">
    <property type="entry name" value="Winged helix' DNA-binding domain"/>
    <property type="match status" value="2"/>
</dbReference>
<dbReference type="Gene3D" id="1.10.10.10">
    <property type="entry name" value="Winged helix-like DNA-binding domain superfamily/Winged helix DNA-binding domain"/>
    <property type="match status" value="2"/>
</dbReference>
<dbReference type="SUPFAM" id="SSF53850">
    <property type="entry name" value="Periplasmic binding protein-like II"/>
    <property type="match status" value="1"/>
</dbReference>
<feature type="domain" description="HTH lysR-type" evidence="5">
    <location>
        <begin position="36"/>
        <end position="93"/>
    </location>
</feature>
<dbReference type="PANTHER" id="PTHR30126:SF98">
    <property type="entry name" value="HTH-TYPE TRANSCRIPTIONAL ACTIVATOR BAUR"/>
    <property type="match status" value="1"/>
</dbReference>
<keyword evidence="3 6" id="KW-0238">DNA-binding</keyword>
<dbReference type="PRINTS" id="PR00039">
    <property type="entry name" value="HTHLYSR"/>
</dbReference>
<name>A0A840HQQ4_9SPHN</name>
<evidence type="ECO:0000313" key="7">
    <source>
        <dbReference type="Proteomes" id="UP000575068"/>
    </source>
</evidence>
<dbReference type="InterPro" id="IPR036388">
    <property type="entry name" value="WH-like_DNA-bd_sf"/>
</dbReference>
<protein>
    <submittedName>
        <fullName evidence="6">DNA-binding transcriptional LysR family regulator</fullName>
    </submittedName>
</protein>
<evidence type="ECO:0000256" key="3">
    <source>
        <dbReference type="ARBA" id="ARBA00023125"/>
    </source>
</evidence>
<dbReference type="Proteomes" id="UP000575068">
    <property type="component" value="Unassembled WGS sequence"/>
</dbReference>
<proteinExistence type="inferred from homology"/>
<dbReference type="EMBL" id="JACHOV010000002">
    <property type="protein sequence ID" value="MBB4640265.1"/>
    <property type="molecule type" value="Genomic_DNA"/>
</dbReference>
<evidence type="ECO:0000256" key="4">
    <source>
        <dbReference type="ARBA" id="ARBA00023163"/>
    </source>
</evidence>
<dbReference type="Pfam" id="PF00126">
    <property type="entry name" value="HTH_1"/>
    <property type="match status" value="2"/>
</dbReference>